<reference evidence="4" key="1">
    <citation type="journal article" date="2018" name="Front. Microbiol.">
        <title>Genome-Based Analysis Reveals the Taxonomy and Diversity of the Family Idiomarinaceae.</title>
        <authorList>
            <person name="Liu Y."/>
            <person name="Lai Q."/>
            <person name="Shao Z."/>
        </authorList>
    </citation>
    <scope>NUCLEOTIDE SEQUENCE [LARGE SCALE GENOMIC DNA]</scope>
    <source>
        <strain evidence="4">GBPy7</strain>
    </source>
</reference>
<proteinExistence type="predicted"/>
<keyword evidence="4" id="KW-1185">Reference proteome</keyword>
<dbReference type="AlphaFoldDB" id="A0A432W0S3"/>
<dbReference type="PANTHER" id="PTHR35272:SF3">
    <property type="entry name" value="THIOL:DISULFIDE INTERCHANGE PROTEIN DSBC"/>
    <property type="match status" value="1"/>
</dbReference>
<protein>
    <submittedName>
        <fullName evidence="3">Protein-disulfide isomerase</fullName>
    </submittedName>
</protein>
<dbReference type="PANTHER" id="PTHR35272">
    <property type="entry name" value="THIOL:DISULFIDE INTERCHANGE PROTEIN DSBC-RELATED"/>
    <property type="match status" value="1"/>
</dbReference>
<dbReference type="Gene3D" id="3.40.30.10">
    <property type="entry name" value="Glutaredoxin"/>
    <property type="match status" value="1"/>
</dbReference>
<name>A0A432W0S3_9GAMM</name>
<comment type="caution">
    <text evidence="3">The sequence shown here is derived from an EMBL/GenBank/DDBJ whole genome shotgun (WGS) entry which is preliminary data.</text>
</comment>
<dbReference type="OrthoDB" id="9780340at2"/>
<accession>A0A432W0S3</accession>
<evidence type="ECO:0000256" key="1">
    <source>
        <dbReference type="SAM" id="SignalP"/>
    </source>
</evidence>
<organism evidence="3 4">
    <name type="scientific">Aliidiomarina iranensis</name>
    <dbReference type="NCBI Taxonomy" id="1434071"/>
    <lineage>
        <taxon>Bacteria</taxon>
        <taxon>Pseudomonadati</taxon>
        <taxon>Pseudomonadota</taxon>
        <taxon>Gammaproteobacteria</taxon>
        <taxon>Alteromonadales</taxon>
        <taxon>Idiomarinaceae</taxon>
        <taxon>Aliidiomarina</taxon>
    </lineage>
</organism>
<feature type="chain" id="PRO_5019196280" evidence="1">
    <location>
        <begin position="36"/>
        <end position="208"/>
    </location>
</feature>
<dbReference type="PROSITE" id="PS51352">
    <property type="entry name" value="THIOREDOXIN_2"/>
    <property type="match status" value="1"/>
</dbReference>
<sequence>MFNRYKALTNANTSFFALALLAFAVFFVANNTASAQNQINPHPTFGETEAKINVIVFTDYNCPFCKRLEPHLQQLLKNYPDIKVTNVIVPLRQGNVAGSQVNSAQFALNVWLNQPDAFAETHQLLYAKNGMHNAQSLQQIAAKTGTQDALADPTMAQQIIDMNMDMFRDIGLRGTPSLIIDQQLIPGYVEYDVLADVVEKALAAQASR</sequence>
<dbReference type="Pfam" id="PF13462">
    <property type="entry name" value="Thioredoxin_4"/>
    <property type="match status" value="1"/>
</dbReference>
<dbReference type="SUPFAM" id="SSF52833">
    <property type="entry name" value="Thioredoxin-like"/>
    <property type="match status" value="1"/>
</dbReference>
<dbReference type="InterPro" id="IPR013766">
    <property type="entry name" value="Thioredoxin_domain"/>
</dbReference>
<evidence type="ECO:0000313" key="4">
    <source>
        <dbReference type="Proteomes" id="UP000288395"/>
    </source>
</evidence>
<dbReference type="Proteomes" id="UP000288395">
    <property type="component" value="Unassembled WGS sequence"/>
</dbReference>
<feature type="domain" description="Thioredoxin" evidence="2">
    <location>
        <begin position="18"/>
        <end position="203"/>
    </location>
</feature>
<dbReference type="RefSeq" id="WP_126766397.1">
    <property type="nucleotide sequence ID" value="NZ_PIPJ01000002.1"/>
</dbReference>
<dbReference type="EMBL" id="PIPJ01000002">
    <property type="protein sequence ID" value="RUO22615.1"/>
    <property type="molecule type" value="Genomic_DNA"/>
</dbReference>
<dbReference type="InterPro" id="IPR036249">
    <property type="entry name" value="Thioredoxin-like_sf"/>
</dbReference>
<dbReference type="CDD" id="cd03023">
    <property type="entry name" value="DsbA_Com1_like"/>
    <property type="match status" value="1"/>
</dbReference>
<gene>
    <name evidence="3" type="ORF">CWE08_05430</name>
</gene>
<keyword evidence="1" id="KW-0732">Signal</keyword>
<feature type="signal peptide" evidence="1">
    <location>
        <begin position="1"/>
        <end position="35"/>
    </location>
</feature>
<dbReference type="InterPro" id="IPR051470">
    <property type="entry name" value="Thiol:disulfide_interchange"/>
</dbReference>
<evidence type="ECO:0000313" key="3">
    <source>
        <dbReference type="EMBL" id="RUO22615.1"/>
    </source>
</evidence>
<evidence type="ECO:0000259" key="2">
    <source>
        <dbReference type="PROSITE" id="PS51352"/>
    </source>
</evidence>
<keyword evidence="3" id="KW-0413">Isomerase</keyword>
<dbReference type="GO" id="GO:0016853">
    <property type="term" value="F:isomerase activity"/>
    <property type="evidence" value="ECO:0007669"/>
    <property type="project" value="UniProtKB-KW"/>
</dbReference>
<dbReference type="InterPro" id="IPR012336">
    <property type="entry name" value="Thioredoxin-like_fold"/>
</dbReference>